<dbReference type="STRING" id="43775.SAMN04489760_14517"/>
<protein>
    <recommendedName>
        <fullName evidence="5">Deoxyribodipyrimidine photo-lyase</fullName>
        <ecNumber evidence="4">4.1.99.3</ecNumber>
    </recommendedName>
    <alternativeName>
        <fullName evidence="12">DNA photolyase</fullName>
    </alternativeName>
</protein>
<dbReference type="PROSITE" id="PS51645">
    <property type="entry name" value="PHR_CRY_ALPHA_BETA"/>
    <property type="match status" value="1"/>
</dbReference>
<gene>
    <name evidence="15" type="ORF">SAMN04489760_14517</name>
</gene>
<feature type="domain" description="Photolyase/cryptochrome alpha/beta" evidence="14">
    <location>
        <begin position="26"/>
        <end position="156"/>
    </location>
</feature>
<dbReference type="PANTHER" id="PTHR10211:SF0">
    <property type="entry name" value="DEOXYRIBODIPYRIMIDINE PHOTO-LYASE"/>
    <property type="match status" value="1"/>
</dbReference>
<dbReference type="InterPro" id="IPR006050">
    <property type="entry name" value="DNA_photolyase_N"/>
</dbReference>
<keyword evidence="11 15" id="KW-0456">Lyase</keyword>
<dbReference type="PROSITE" id="PS01083">
    <property type="entry name" value="DNA_PHOTOLYASES_2_1"/>
    <property type="match status" value="1"/>
</dbReference>
<dbReference type="Proteomes" id="UP000198744">
    <property type="component" value="Unassembled WGS sequence"/>
</dbReference>
<dbReference type="Gene3D" id="1.10.579.10">
    <property type="entry name" value="DNA Cyclobutane Dipyrimidine Photolyase, subunit A, domain 3"/>
    <property type="match status" value="1"/>
</dbReference>
<evidence type="ECO:0000256" key="8">
    <source>
        <dbReference type="ARBA" id="ARBA00022827"/>
    </source>
</evidence>
<dbReference type="EMBL" id="FOBS01000045">
    <property type="protein sequence ID" value="SEM77082.1"/>
    <property type="molecule type" value="Genomic_DNA"/>
</dbReference>
<keyword evidence="9" id="KW-0238">DNA-binding</keyword>
<comment type="similarity">
    <text evidence="3">Belongs to the DNA photolyase class-2 family.</text>
</comment>
<dbReference type="Gene3D" id="1.25.40.80">
    <property type="match status" value="1"/>
</dbReference>
<accession>A0A1H8B265</accession>
<evidence type="ECO:0000313" key="16">
    <source>
        <dbReference type="Proteomes" id="UP000198744"/>
    </source>
</evidence>
<dbReference type="SUPFAM" id="SSF48173">
    <property type="entry name" value="Cryptochrome/photolyase FAD-binding domain"/>
    <property type="match status" value="1"/>
</dbReference>
<dbReference type="InterPro" id="IPR014729">
    <property type="entry name" value="Rossmann-like_a/b/a_fold"/>
</dbReference>
<comment type="catalytic activity">
    <reaction evidence="13">
        <text>cyclobutadipyrimidine (in DNA) = 2 pyrimidine residues (in DNA).</text>
        <dbReference type="EC" id="4.1.99.3"/>
    </reaction>
</comment>
<dbReference type="SUPFAM" id="SSF52425">
    <property type="entry name" value="Cryptochrome/photolyase, N-terminal domain"/>
    <property type="match status" value="1"/>
</dbReference>
<evidence type="ECO:0000256" key="4">
    <source>
        <dbReference type="ARBA" id="ARBA00013149"/>
    </source>
</evidence>
<dbReference type="GO" id="GO:0000719">
    <property type="term" value="P:photoreactive repair"/>
    <property type="evidence" value="ECO:0007669"/>
    <property type="project" value="TreeGrafter"/>
</dbReference>
<organism evidence="15 16">
    <name type="scientific">Syntrophus gentianae</name>
    <dbReference type="NCBI Taxonomy" id="43775"/>
    <lineage>
        <taxon>Bacteria</taxon>
        <taxon>Pseudomonadati</taxon>
        <taxon>Thermodesulfobacteriota</taxon>
        <taxon>Syntrophia</taxon>
        <taxon>Syntrophales</taxon>
        <taxon>Syntrophaceae</taxon>
        <taxon>Syntrophus</taxon>
    </lineage>
</organism>
<dbReference type="GO" id="GO:0003904">
    <property type="term" value="F:deoxyribodipyrimidine photo-lyase activity"/>
    <property type="evidence" value="ECO:0007669"/>
    <property type="project" value="UniProtKB-EC"/>
</dbReference>
<dbReference type="NCBIfam" id="TIGR00591">
    <property type="entry name" value="phr2"/>
    <property type="match status" value="1"/>
</dbReference>
<dbReference type="GO" id="GO:0003677">
    <property type="term" value="F:DNA binding"/>
    <property type="evidence" value="ECO:0007669"/>
    <property type="project" value="UniProtKB-KW"/>
</dbReference>
<dbReference type="InterPro" id="IPR008148">
    <property type="entry name" value="DNA_photolyase_2"/>
</dbReference>
<dbReference type="AlphaFoldDB" id="A0A1H8B265"/>
<evidence type="ECO:0000256" key="13">
    <source>
        <dbReference type="ARBA" id="ARBA00033999"/>
    </source>
</evidence>
<keyword evidence="16" id="KW-1185">Reference proteome</keyword>
<evidence type="ECO:0000256" key="2">
    <source>
        <dbReference type="ARBA" id="ARBA00001974"/>
    </source>
</evidence>
<comment type="cofactor">
    <cofactor evidence="2">
        <name>FAD</name>
        <dbReference type="ChEBI" id="CHEBI:57692"/>
    </cofactor>
</comment>
<dbReference type="FunFam" id="3.40.50.620:FF:000110">
    <property type="entry name" value="Deoxyribodipyrimidine photolyase"/>
    <property type="match status" value="1"/>
</dbReference>
<dbReference type="InterPro" id="IPR036134">
    <property type="entry name" value="Crypto/Photolyase_FAD-like_sf"/>
</dbReference>
<dbReference type="FunFam" id="1.10.579.10:FF:000002">
    <property type="entry name" value="Deoxyribodipyrimidine photolyase"/>
    <property type="match status" value="1"/>
</dbReference>
<evidence type="ECO:0000256" key="1">
    <source>
        <dbReference type="ARBA" id="ARBA00001932"/>
    </source>
</evidence>
<evidence type="ECO:0000256" key="7">
    <source>
        <dbReference type="ARBA" id="ARBA00022763"/>
    </source>
</evidence>
<keyword evidence="7" id="KW-0227">DNA damage</keyword>
<dbReference type="RefSeq" id="WP_093884850.1">
    <property type="nucleotide sequence ID" value="NZ_FOBS01000045.1"/>
</dbReference>
<evidence type="ECO:0000256" key="3">
    <source>
        <dbReference type="ARBA" id="ARBA00006409"/>
    </source>
</evidence>
<sequence>MKQDGDKTLVNGSRVRTLKEDEIQKGPVVYWMSREQRVKDNWALLYAQGLAMERRAPLLVAFALAPRFLGATIRQYHFMLKGLACVEDDLAKSAIPFYLLEGNLEKEIPDLSTLVGASALVSDFDPLRIKREWKAKLMTRLHIPFYEVDAHNIVPCWIASPKQEYGAYTLRPKLKRLLPDFFTDYPTLERHPYRMKRMAERIDWQKVRTLLKIDSSADGIDSVESGESAAAKALDHFLAKKLNDYNLSRNDPCRDGQSNLSPYLHFGQLAAQRVALEVKKARVDLKSKDAFLEELIVRRELSDNFCFYNEAYDRFEGFPRWAQESLNKHRSDKHEYTYSISQLEEAMTHDPLWNAAQMEMVRKGKMHGYMRMYWCKKILEWTTSPEEALSSAIYLNDKYELDGRDPNGYSGIAWSIGGVHDRAWFERKIFGKVRYMSYGGCQSKFDVEAFIKKNRFQE</sequence>
<dbReference type="InterPro" id="IPR052219">
    <property type="entry name" value="Photolyase_Class-2"/>
</dbReference>
<keyword evidence="10" id="KW-0234">DNA repair</keyword>
<evidence type="ECO:0000256" key="9">
    <source>
        <dbReference type="ARBA" id="ARBA00023125"/>
    </source>
</evidence>
<evidence type="ECO:0000256" key="6">
    <source>
        <dbReference type="ARBA" id="ARBA00022630"/>
    </source>
</evidence>
<keyword evidence="6" id="KW-0285">Flavoprotein</keyword>
<dbReference type="EC" id="4.1.99.3" evidence="4"/>
<dbReference type="Gene3D" id="3.40.50.620">
    <property type="entry name" value="HUPs"/>
    <property type="match status" value="1"/>
</dbReference>
<reference evidence="15 16" key="1">
    <citation type="submission" date="2016-10" db="EMBL/GenBank/DDBJ databases">
        <authorList>
            <person name="de Groot N.N."/>
        </authorList>
    </citation>
    <scope>NUCLEOTIDE SEQUENCE [LARGE SCALE GENOMIC DNA]</scope>
    <source>
        <strain evidence="15 16">DSM 8423</strain>
    </source>
</reference>
<keyword evidence="8" id="KW-0274">FAD</keyword>
<evidence type="ECO:0000256" key="11">
    <source>
        <dbReference type="ARBA" id="ARBA00023239"/>
    </source>
</evidence>
<proteinExistence type="inferred from homology"/>
<evidence type="ECO:0000256" key="10">
    <source>
        <dbReference type="ARBA" id="ARBA00023204"/>
    </source>
</evidence>
<dbReference type="Pfam" id="PF00875">
    <property type="entry name" value="DNA_photolyase"/>
    <property type="match status" value="1"/>
</dbReference>
<name>A0A1H8B265_9BACT</name>
<dbReference type="OrthoDB" id="9772484at2"/>
<dbReference type="PANTHER" id="PTHR10211">
    <property type="entry name" value="DEOXYRIBODIPYRIMIDINE PHOTOLYASE"/>
    <property type="match status" value="1"/>
</dbReference>
<dbReference type="InterPro" id="IPR036155">
    <property type="entry name" value="Crypto/Photolyase_N_sf"/>
</dbReference>
<evidence type="ECO:0000259" key="14">
    <source>
        <dbReference type="PROSITE" id="PS51645"/>
    </source>
</evidence>
<dbReference type="FunFam" id="1.25.40.80:FF:000004">
    <property type="entry name" value="Deoxyribodipyrimidine photolyase"/>
    <property type="match status" value="1"/>
</dbReference>
<dbReference type="InterPro" id="IPR032673">
    <property type="entry name" value="DNA_photolyase_2_CS"/>
</dbReference>
<evidence type="ECO:0000256" key="5">
    <source>
        <dbReference type="ARBA" id="ARBA00014046"/>
    </source>
</evidence>
<evidence type="ECO:0000256" key="12">
    <source>
        <dbReference type="ARBA" id="ARBA00031671"/>
    </source>
</evidence>
<comment type="cofactor">
    <cofactor evidence="1">
        <name>(6R)-5,10-methylene-5,6,7,8-tetrahydrofolate</name>
        <dbReference type="ChEBI" id="CHEBI:15636"/>
    </cofactor>
</comment>
<evidence type="ECO:0000313" key="15">
    <source>
        <dbReference type="EMBL" id="SEM77082.1"/>
    </source>
</evidence>
<dbReference type="GO" id="GO:0009650">
    <property type="term" value="P:UV protection"/>
    <property type="evidence" value="ECO:0007669"/>
    <property type="project" value="UniProtKB-ARBA"/>
</dbReference>